<sequence>MEKGIRRLLCYQLVLVLAVSVVFFAIFDSLSAFSVLCGGGIAAGNALLAARCAHRDARAPERTPQQSLAAIYICMVQRFVIIAVLFALVMGGLKLDPLAVLAGFIAGLGVMVIFGTQQLTQQK</sequence>
<keyword evidence="2" id="KW-1003">Cell membrane</keyword>
<evidence type="ECO:0000256" key="3">
    <source>
        <dbReference type="ARBA" id="ARBA00022692"/>
    </source>
</evidence>
<keyword evidence="3 6" id="KW-0812">Transmembrane</keyword>
<evidence type="ECO:0000256" key="1">
    <source>
        <dbReference type="ARBA" id="ARBA00004651"/>
    </source>
</evidence>
<evidence type="ECO:0000256" key="2">
    <source>
        <dbReference type="ARBA" id="ARBA00022475"/>
    </source>
</evidence>
<evidence type="ECO:0000256" key="6">
    <source>
        <dbReference type="SAM" id="Phobius"/>
    </source>
</evidence>
<dbReference type="Pfam" id="PF03899">
    <property type="entry name" value="ATP-synt_I"/>
    <property type="match status" value="1"/>
</dbReference>
<evidence type="ECO:0000313" key="7">
    <source>
        <dbReference type="EMBL" id="TCK16913.1"/>
    </source>
</evidence>
<dbReference type="Proteomes" id="UP000295707">
    <property type="component" value="Unassembled WGS sequence"/>
</dbReference>
<dbReference type="InterPro" id="IPR005598">
    <property type="entry name" value="ATP_synth_I"/>
</dbReference>
<evidence type="ECO:0000313" key="8">
    <source>
        <dbReference type="Proteomes" id="UP000295707"/>
    </source>
</evidence>
<reference evidence="7 8" key="1">
    <citation type="submission" date="2019-03" db="EMBL/GenBank/DDBJ databases">
        <title>Genomic Encyclopedia of Type Strains, Phase IV (KMG-IV): sequencing the most valuable type-strain genomes for metagenomic binning, comparative biology and taxonomic classification.</title>
        <authorList>
            <person name="Goeker M."/>
        </authorList>
    </citation>
    <scope>NUCLEOTIDE SEQUENCE [LARGE SCALE GENOMIC DNA]</scope>
    <source>
        <strain evidence="7 8">DSM 19610</strain>
    </source>
</reference>
<keyword evidence="4 6" id="KW-1133">Transmembrane helix</keyword>
<evidence type="ECO:0000256" key="4">
    <source>
        <dbReference type="ARBA" id="ARBA00022989"/>
    </source>
</evidence>
<evidence type="ECO:0000256" key="5">
    <source>
        <dbReference type="ARBA" id="ARBA00023136"/>
    </source>
</evidence>
<organism evidence="7 8">
    <name type="scientific">Thiogranum longum</name>
    <dbReference type="NCBI Taxonomy" id="1537524"/>
    <lineage>
        <taxon>Bacteria</taxon>
        <taxon>Pseudomonadati</taxon>
        <taxon>Pseudomonadota</taxon>
        <taxon>Gammaproteobacteria</taxon>
        <taxon>Chromatiales</taxon>
        <taxon>Ectothiorhodospiraceae</taxon>
        <taxon>Thiogranum</taxon>
    </lineage>
</organism>
<proteinExistence type="predicted"/>
<name>A0A4R1H8Y3_9GAMM</name>
<feature type="transmembrane region" description="Helical" evidence="6">
    <location>
        <begin position="70"/>
        <end position="92"/>
    </location>
</feature>
<accession>A0A4R1H8Y3</accession>
<dbReference type="GO" id="GO:0005886">
    <property type="term" value="C:plasma membrane"/>
    <property type="evidence" value="ECO:0007669"/>
    <property type="project" value="UniProtKB-SubCell"/>
</dbReference>
<comment type="caution">
    <text evidence="7">The sequence shown here is derived from an EMBL/GenBank/DDBJ whole genome shotgun (WGS) entry which is preliminary data.</text>
</comment>
<feature type="transmembrane region" description="Helical" evidence="6">
    <location>
        <begin position="98"/>
        <end position="116"/>
    </location>
</feature>
<dbReference type="RefSeq" id="WP_165869051.1">
    <property type="nucleotide sequence ID" value="NZ_SMFX01000001.1"/>
</dbReference>
<keyword evidence="8" id="KW-1185">Reference proteome</keyword>
<dbReference type="AlphaFoldDB" id="A0A4R1H8Y3"/>
<dbReference type="EMBL" id="SMFX01000001">
    <property type="protein sequence ID" value="TCK16913.1"/>
    <property type="molecule type" value="Genomic_DNA"/>
</dbReference>
<feature type="transmembrane region" description="Helical" evidence="6">
    <location>
        <begin position="9"/>
        <end position="27"/>
    </location>
</feature>
<protein>
    <submittedName>
        <fullName evidence="7">ATP synthase protein I</fullName>
    </submittedName>
</protein>
<gene>
    <name evidence="7" type="ORF">DFR30_0132</name>
</gene>
<feature type="transmembrane region" description="Helical" evidence="6">
    <location>
        <begin position="33"/>
        <end position="50"/>
    </location>
</feature>
<keyword evidence="5 6" id="KW-0472">Membrane</keyword>
<comment type="subcellular location">
    <subcellularLocation>
        <location evidence="1">Cell membrane</location>
        <topology evidence="1">Multi-pass membrane protein</topology>
    </subcellularLocation>
</comment>